<dbReference type="InterPro" id="IPR047729">
    <property type="entry name" value="Sce7726-like"/>
</dbReference>
<organism evidence="1 2">
    <name type="scientific">Thalassospira permensis NBRC 106175</name>
    <dbReference type="NCBI Taxonomy" id="1353532"/>
    <lineage>
        <taxon>Bacteria</taxon>
        <taxon>Pseudomonadati</taxon>
        <taxon>Pseudomonadota</taxon>
        <taxon>Alphaproteobacteria</taxon>
        <taxon>Rhodospirillales</taxon>
        <taxon>Thalassospiraceae</taxon>
        <taxon>Thalassospira</taxon>
    </lineage>
</organism>
<protein>
    <recommendedName>
        <fullName evidence="3">Sce7726 family protein</fullName>
    </recommendedName>
</protein>
<dbReference type="RefSeq" id="WP_037986962.1">
    <property type="nucleotide sequence ID" value="NZ_AUNC01000001.1"/>
</dbReference>
<name>A0ABR4TVS7_9PROT</name>
<gene>
    <name evidence="1" type="ORF">SMB34_00085</name>
</gene>
<reference evidence="1 2" key="1">
    <citation type="submission" date="2013-07" db="EMBL/GenBank/DDBJ databases">
        <title>Thalassospira permensis NBRC 106175 Genome Sequencing.</title>
        <authorList>
            <person name="Lai Q."/>
            <person name="Shao Z."/>
        </authorList>
    </citation>
    <scope>NUCLEOTIDE SEQUENCE [LARGE SCALE GENOMIC DNA]</scope>
    <source>
        <strain evidence="1 2">NBRC 106175</strain>
    </source>
</reference>
<evidence type="ECO:0008006" key="3">
    <source>
        <dbReference type="Google" id="ProtNLM"/>
    </source>
</evidence>
<proteinExistence type="predicted"/>
<dbReference type="EMBL" id="AUNC01000001">
    <property type="protein sequence ID" value="KEO59411.1"/>
    <property type="molecule type" value="Genomic_DNA"/>
</dbReference>
<sequence length="189" mass="21002">MKDIDVRQALERQVLREHNADPDTLVVHELGVLGGASRVDIAVVNGTLHGIEIKSERDTLDRLAGQSEAYSLVFDKVTIVCGAKHLSKVENFVPEWWGIKVATAGPRGGIELSQQRFPKLNRSLDPEALASLLWKDEALSILEKYGAAKGVRSKNKAAIYRRLSESLSLDVLRDCVRDCLKAREGWRSD</sequence>
<dbReference type="Proteomes" id="UP000027463">
    <property type="component" value="Unassembled WGS sequence"/>
</dbReference>
<keyword evidence="2" id="KW-1185">Reference proteome</keyword>
<accession>A0ABR4TVS7</accession>
<dbReference type="NCBIfam" id="NF033832">
    <property type="entry name" value="sce7726_fam"/>
    <property type="match status" value="1"/>
</dbReference>
<comment type="caution">
    <text evidence="1">The sequence shown here is derived from an EMBL/GenBank/DDBJ whole genome shotgun (WGS) entry which is preliminary data.</text>
</comment>
<evidence type="ECO:0000313" key="1">
    <source>
        <dbReference type="EMBL" id="KEO59411.1"/>
    </source>
</evidence>
<evidence type="ECO:0000313" key="2">
    <source>
        <dbReference type="Proteomes" id="UP000027463"/>
    </source>
</evidence>